<dbReference type="InterPro" id="IPR055272">
    <property type="entry name" value="POPDC1-3_dom"/>
</dbReference>
<dbReference type="Proteomes" id="UP000207598">
    <property type="component" value="Unassembled WGS sequence"/>
</dbReference>
<dbReference type="InterPro" id="IPR000595">
    <property type="entry name" value="cNMP-bd_dom"/>
</dbReference>
<dbReference type="InterPro" id="IPR014710">
    <property type="entry name" value="RmlC-like_jellyroll"/>
</dbReference>
<organism evidence="3 4">
    <name type="scientific">Maliponia aquimaris</name>
    <dbReference type="NCBI Taxonomy" id="1673631"/>
    <lineage>
        <taxon>Bacteria</taxon>
        <taxon>Pseudomonadati</taxon>
        <taxon>Pseudomonadota</taxon>
        <taxon>Alphaproteobacteria</taxon>
        <taxon>Rhodobacterales</taxon>
        <taxon>Paracoccaceae</taxon>
        <taxon>Maliponia</taxon>
    </lineage>
</organism>
<dbReference type="SUPFAM" id="SSF51206">
    <property type="entry name" value="cAMP-binding domain-like"/>
    <property type="match status" value="1"/>
</dbReference>
<dbReference type="AlphaFoldDB" id="A0A238L8M1"/>
<dbReference type="EMBL" id="FXYF01000025">
    <property type="protein sequence ID" value="SMX50656.1"/>
    <property type="molecule type" value="Genomic_DNA"/>
</dbReference>
<keyword evidence="1" id="KW-1133">Transmembrane helix</keyword>
<accession>A0A238L8M1</accession>
<dbReference type="Pfam" id="PF04831">
    <property type="entry name" value="POPDC1-3"/>
    <property type="match status" value="1"/>
</dbReference>
<evidence type="ECO:0000256" key="1">
    <source>
        <dbReference type="SAM" id="Phobius"/>
    </source>
</evidence>
<dbReference type="CDD" id="cd00038">
    <property type="entry name" value="CAP_ED"/>
    <property type="match status" value="1"/>
</dbReference>
<evidence type="ECO:0000313" key="3">
    <source>
        <dbReference type="EMBL" id="SMX50656.1"/>
    </source>
</evidence>
<keyword evidence="3" id="KW-0813">Transport</keyword>
<dbReference type="Pfam" id="PF00027">
    <property type="entry name" value="cNMP_binding"/>
    <property type="match status" value="1"/>
</dbReference>
<keyword evidence="4" id="KW-1185">Reference proteome</keyword>
<keyword evidence="3" id="KW-0407">Ion channel</keyword>
<dbReference type="OrthoDB" id="7638398at2"/>
<keyword evidence="1" id="KW-0812">Transmembrane</keyword>
<feature type="transmembrane region" description="Helical" evidence="1">
    <location>
        <begin position="6"/>
        <end position="22"/>
    </location>
</feature>
<feature type="transmembrane region" description="Helical" evidence="1">
    <location>
        <begin position="51"/>
        <end position="73"/>
    </location>
</feature>
<dbReference type="InterPro" id="IPR018490">
    <property type="entry name" value="cNMP-bd_dom_sf"/>
</dbReference>
<feature type="domain" description="Cyclic nucleotide-binding" evidence="2">
    <location>
        <begin position="90"/>
        <end position="185"/>
    </location>
</feature>
<protein>
    <submittedName>
        <fullName evidence="3">Cyclic nucleotide-gated potassium channel</fullName>
    </submittedName>
</protein>
<reference evidence="3 4" key="1">
    <citation type="submission" date="2017-05" db="EMBL/GenBank/DDBJ databases">
        <authorList>
            <person name="Song R."/>
            <person name="Chenine A.L."/>
            <person name="Ruprecht R.M."/>
        </authorList>
    </citation>
    <scope>NUCLEOTIDE SEQUENCE [LARGE SCALE GENOMIC DNA]</scope>
    <source>
        <strain evidence="3 4">CECT 8898</strain>
    </source>
</reference>
<sequence length="221" mass="24489">MTFSDILVLVAAGMFVLGYLVLNQIVLRILLFVGTLLYIWYYAVVDATPLWPAIWASVATGSANLIGMITLIYSRSRWAIPKRFRDLYEHFRALPPGEFATLMKAANRVTRPAGYRLTTIGSPVETLYFVVDGSVEIEKNGECFSVDAGIFVGEIGYRTGRAASATVRLATEGELLEWNVARLKKRAARNLRFGLAIDTIISLDLAEKVTKSGSPRLPEPR</sequence>
<keyword evidence="3" id="KW-0406">Ion transport</keyword>
<dbReference type="PROSITE" id="PS50042">
    <property type="entry name" value="CNMP_BINDING_3"/>
    <property type="match status" value="1"/>
</dbReference>
<dbReference type="RefSeq" id="WP_094023612.1">
    <property type="nucleotide sequence ID" value="NZ_FXYF01000025.1"/>
</dbReference>
<evidence type="ECO:0000259" key="2">
    <source>
        <dbReference type="PROSITE" id="PS50042"/>
    </source>
</evidence>
<keyword evidence="1" id="KW-0472">Membrane</keyword>
<gene>
    <name evidence="3" type="ORF">MAA8898_04904</name>
</gene>
<dbReference type="Gene3D" id="2.60.120.10">
    <property type="entry name" value="Jelly Rolls"/>
    <property type="match status" value="1"/>
</dbReference>
<name>A0A238L8M1_9RHOB</name>
<proteinExistence type="predicted"/>
<evidence type="ECO:0000313" key="4">
    <source>
        <dbReference type="Proteomes" id="UP000207598"/>
    </source>
</evidence>
<dbReference type="GO" id="GO:0034220">
    <property type="term" value="P:monoatomic ion transmembrane transport"/>
    <property type="evidence" value="ECO:0007669"/>
    <property type="project" value="UniProtKB-KW"/>
</dbReference>